<gene>
    <name evidence="1" type="ORF">ZEAMMB73_Zm00001d028077</name>
</gene>
<evidence type="ECO:0000313" key="1">
    <source>
        <dbReference type="EMBL" id="ONL94650.1"/>
    </source>
</evidence>
<reference evidence="1" key="1">
    <citation type="submission" date="2015-12" db="EMBL/GenBank/DDBJ databases">
        <title>Update maize B73 reference genome by single molecule sequencing technologies.</title>
        <authorList>
            <consortium name="Maize Genome Sequencing Project"/>
            <person name="Ware D."/>
        </authorList>
    </citation>
    <scope>NUCLEOTIDE SEQUENCE [LARGE SCALE GENOMIC DNA]</scope>
    <source>
        <tissue evidence="1">Seedling</tissue>
    </source>
</reference>
<protein>
    <submittedName>
        <fullName evidence="1">Uncharacterized protein</fullName>
    </submittedName>
</protein>
<dbReference type="EMBL" id="CM007647">
    <property type="protein sequence ID" value="ONL94650.1"/>
    <property type="molecule type" value="Genomic_DNA"/>
</dbReference>
<proteinExistence type="predicted"/>
<organism evidence="1">
    <name type="scientific">Zea mays</name>
    <name type="common">Maize</name>
    <dbReference type="NCBI Taxonomy" id="4577"/>
    <lineage>
        <taxon>Eukaryota</taxon>
        <taxon>Viridiplantae</taxon>
        <taxon>Streptophyta</taxon>
        <taxon>Embryophyta</taxon>
        <taxon>Tracheophyta</taxon>
        <taxon>Spermatophyta</taxon>
        <taxon>Magnoliopsida</taxon>
        <taxon>Liliopsida</taxon>
        <taxon>Poales</taxon>
        <taxon>Poaceae</taxon>
        <taxon>PACMAD clade</taxon>
        <taxon>Panicoideae</taxon>
        <taxon>Andropogonodae</taxon>
        <taxon>Andropogoneae</taxon>
        <taxon>Tripsacinae</taxon>
        <taxon>Zea</taxon>
    </lineage>
</organism>
<dbReference type="InParanoid" id="A0A1D6JRT7"/>
<name>A0A1D6JRT7_MAIZE</name>
<sequence length="126" mass="14397">MASNGSDMVMMYGTRRCWSHPSSPSQRLSPSRYHNSWIPNLRRMLMLTITACTQSRAFYRDEIMSAIEKHITAWTFFLGGSATLELQSVLIQTEIMFGCSEGYNAFLFPMQMEVMLLQNGSHVTTK</sequence>
<dbReference type="AlphaFoldDB" id="A0A1D6JRT7"/>
<dbReference type="PaxDb" id="4577-GRMZM2G411216_P01"/>
<accession>A0A1D6JRT7</accession>